<evidence type="ECO:0000256" key="1">
    <source>
        <dbReference type="SAM" id="Phobius"/>
    </source>
</evidence>
<dbReference type="AlphaFoldDB" id="A0A2P5XRJ9"/>
<sequence length="193" mass="21714">MHGLAKPKIRMMIILVVLCGEAILVAPVVIHHWLGNFPENLRKRYGVDSVVYPWENEILEHVMFFSPYAEAVWKVSTLGYSPIARDSNGKILDGINVLVRTKCVQVPEALALRLGSVLAKRWQWESIILESDNMGLIHSVKNKSFNCWGSLAIEQDIVSLLNSVSACLSFIPYGLLIKQWIGLVNVLEKEFAL</sequence>
<dbReference type="GO" id="GO:0004523">
    <property type="term" value="F:RNA-DNA hybrid ribonuclease activity"/>
    <property type="evidence" value="ECO:0007669"/>
    <property type="project" value="InterPro"/>
</dbReference>
<gene>
    <name evidence="3" type="ORF">GOBAR_AA14680</name>
</gene>
<dbReference type="Pfam" id="PF13456">
    <property type="entry name" value="RVT_3"/>
    <property type="match status" value="1"/>
</dbReference>
<reference evidence="3 4" key="1">
    <citation type="submission" date="2015-01" db="EMBL/GenBank/DDBJ databases">
        <title>Genome of allotetraploid Gossypium barbadense reveals genomic plasticity and fiber elongation in cotton evolution.</title>
        <authorList>
            <person name="Chen X."/>
            <person name="Liu X."/>
            <person name="Zhao B."/>
            <person name="Zheng H."/>
            <person name="Hu Y."/>
            <person name="Lu G."/>
            <person name="Yang C."/>
            <person name="Chen J."/>
            <person name="Shan C."/>
            <person name="Zhang L."/>
            <person name="Zhou Y."/>
            <person name="Wang L."/>
            <person name="Guo W."/>
            <person name="Bai Y."/>
            <person name="Ruan J."/>
            <person name="Shangguan X."/>
            <person name="Mao Y."/>
            <person name="Jiang J."/>
            <person name="Zhu Y."/>
            <person name="Lei J."/>
            <person name="Kang H."/>
            <person name="Chen S."/>
            <person name="He X."/>
            <person name="Wang R."/>
            <person name="Wang Y."/>
            <person name="Chen J."/>
            <person name="Wang L."/>
            <person name="Yu S."/>
            <person name="Wang B."/>
            <person name="Wei J."/>
            <person name="Song S."/>
            <person name="Lu X."/>
            <person name="Gao Z."/>
            <person name="Gu W."/>
            <person name="Deng X."/>
            <person name="Ma D."/>
            <person name="Wang S."/>
            <person name="Liang W."/>
            <person name="Fang L."/>
            <person name="Cai C."/>
            <person name="Zhu X."/>
            <person name="Zhou B."/>
            <person name="Zhang Y."/>
            <person name="Chen Z."/>
            <person name="Xu S."/>
            <person name="Zhu R."/>
            <person name="Wang S."/>
            <person name="Zhang T."/>
            <person name="Zhao G."/>
        </authorList>
    </citation>
    <scope>NUCLEOTIDE SEQUENCE [LARGE SCALE GENOMIC DNA]</scope>
    <source>
        <strain evidence="4">cv. Xinhai21</strain>
        <tissue evidence="3">Leaf</tissue>
    </source>
</reference>
<dbReference type="Proteomes" id="UP000239757">
    <property type="component" value="Unassembled WGS sequence"/>
</dbReference>
<dbReference type="OrthoDB" id="998819at2759"/>
<evidence type="ECO:0000313" key="4">
    <source>
        <dbReference type="Proteomes" id="UP000239757"/>
    </source>
</evidence>
<evidence type="ECO:0000259" key="2">
    <source>
        <dbReference type="Pfam" id="PF13456"/>
    </source>
</evidence>
<dbReference type="EMBL" id="KZ664365">
    <property type="protein sequence ID" value="PPS05979.1"/>
    <property type="molecule type" value="Genomic_DNA"/>
</dbReference>
<organism evidence="3 4">
    <name type="scientific">Gossypium barbadense</name>
    <name type="common">Sea Island cotton</name>
    <name type="synonym">Hibiscus barbadensis</name>
    <dbReference type="NCBI Taxonomy" id="3634"/>
    <lineage>
        <taxon>Eukaryota</taxon>
        <taxon>Viridiplantae</taxon>
        <taxon>Streptophyta</taxon>
        <taxon>Embryophyta</taxon>
        <taxon>Tracheophyta</taxon>
        <taxon>Spermatophyta</taxon>
        <taxon>Magnoliopsida</taxon>
        <taxon>eudicotyledons</taxon>
        <taxon>Gunneridae</taxon>
        <taxon>Pentapetalae</taxon>
        <taxon>rosids</taxon>
        <taxon>malvids</taxon>
        <taxon>Malvales</taxon>
        <taxon>Malvaceae</taxon>
        <taxon>Malvoideae</taxon>
        <taxon>Gossypium</taxon>
    </lineage>
</organism>
<keyword evidence="1" id="KW-1133">Transmembrane helix</keyword>
<feature type="domain" description="RNase H type-1" evidence="2">
    <location>
        <begin position="83"/>
        <end position="145"/>
    </location>
</feature>
<name>A0A2P5XRJ9_GOSBA</name>
<feature type="transmembrane region" description="Helical" evidence="1">
    <location>
        <begin position="12"/>
        <end position="34"/>
    </location>
</feature>
<protein>
    <recommendedName>
        <fullName evidence="2">RNase H type-1 domain-containing protein</fullName>
    </recommendedName>
</protein>
<keyword evidence="1" id="KW-0472">Membrane</keyword>
<evidence type="ECO:0000313" key="3">
    <source>
        <dbReference type="EMBL" id="PPS05979.1"/>
    </source>
</evidence>
<proteinExistence type="predicted"/>
<keyword evidence="1" id="KW-0812">Transmembrane</keyword>
<dbReference type="InterPro" id="IPR002156">
    <property type="entry name" value="RNaseH_domain"/>
</dbReference>
<accession>A0A2P5XRJ9</accession>
<dbReference type="GO" id="GO:0003676">
    <property type="term" value="F:nucleic acid binding"/>
    <property type="evidence" value="ECO:0007669"/>
    <property type="project" value="InterPro"/>
</dbReference>